<proteinExistence type="predicted"/>
<evidence type="ECO:0008006" key="3">
    <source>
        <dbReference type="Google" id="ProtNLM"/>
    </source>
</evidence>
<reference evidence="1" key="1">
    <citation type="submission" date="2013-04" db="EMBL/GenBank/DDBJ databases">
        <authorList>
            <person name="Qu J."/>
            <person name="Murali S.C."/>
            <person name="Bandaranaike D."/>
            <person name="Bellair M."/>
            <person name="Blankenburg K."/>
            <person name="Chao H."/>
            <person name="Dinh H."/>
            <person name="Doddapaneni H."/>
            <person name="Downs B."/>
            <person name="Dugan-Rocha S."/>
            <person name="Elkadiri S."/>
            <person name="Gnanaolivu R.D."/>
            <person name="Hernandez B."/>
            <person name="Javaid M."/>
            <person name="Jayaseelan J.C."/>
            <person name="Lee S."/>
            <person name="Li M."/>
            <person name="Ming W."/>
            <person name="Munidasa M."/>
            <person name="Muniz J."/>
            <person name="Nguyen L."/>
            <person name="Ongeri F."/>
            <person name="Osuji N."/>
            <person name="Pu L.-L."/>
            <person name="Puazo M."/>
            <person name="Qu C."/>
            <person name="Quiroz J."/>
            <person name="Raj R."/>
            <person name="Weissenberger G."/>
            <person name="Xin Y."/>
            <person name="Zou X."/>
            <person name="Han Y."/>
            <person name="Richards S."/>
            <person name="Worley K."/>
            <person name="Muzny D."/>
            <person name="Gibbs R."/>
        </authorList>
    </citation>
    <scope>NUCLEOTIDE SEQUENCE</scope>
    <source>
        <strain evidence="1">Sampled in the wild</strain>
    </source>
</reference>
<dbReference type="EMBL" id="KZ308863">
    <property type="protein sequence ID" value="KAG8234994.1"/>
    <property type="molecule type" value="Genomic_DNA"/>
</dbReference>
<evidence type="ECO:0000313" key="2">
    <source>
        <dbReference type="Proteomes" id="UP000792457"/>
    </source>
</evidence>
<organism evidence="1 2">
    <name type="scientific">Ladona fulva</name>
    <name type="common">Scarce chaser dragonfly</name>
    <name type="synonym">Libellula fulva</name>
    <dbReference type="NCBI Taxonomy" id="123851"/>
    <lineage>
        <taxon>Eukaryota</taxon>
        <taxon>Metazoa</taxon>
        <taxon>Ecdysozoa</taxon>
        <taxon>Arthropoda</taxon>
        <taxon>Hexapoda</taxon>
        <taxon>Insecta</taxon>
        <taxon>Pterygota</taxon>
        <taxon>Palaeoptera</taxon>
        <taxon>Odonata</taxon>
        <taxon>Epiprocta</taxon>
        <taxon>Anisoptera</taxon>
        <taxon>Libelluloidea</taxon>
        <taxon>Libellulidae</taxon>
        <taxon>Ladona</taxon>
    </lineage>
</organism>
<evidence type="ECO:0000313" key="1">
    <source>
        <dbReference type="EMBL" id="KAG8234994.1"/>
    </source>
</evidence>
<protein>
    <recommendedName>
        <fullName evidence="3">Nuclease HARBI1</fullName>
    </recommendedName>
</protein>
<sequence length="200" mass="22694">MDDLEISFVMRADRERRRRRDIEVNLIRLRSVRDASDPFSVTNEIFKGVYRISKELAKELIKELHPLMVAPRRSSAIPIEIKVLCALHFYAQGSYQKSAGSDTNLGLCQSSVSCAVEEVTAALNTREILMKWICFPRMQVERGKAITKNFKSSQIPGVIGYVDGTHVAIRALAEDEHVFLNRKSFHSLNVMIVSENKISI</sequence>
<accession>A0A8K0P8W8</accession>
<gene>
    <name evidence="1" type="ORF">J437_LFUL013874</name>
</gene>
<reference evidence="1" key="2">
    <citation type="submission" date="2017-10" db="EMBL/GenBank/DDBJ databases">
        <title>Ladona fulva Genome sequencing and assembly.</title>
        <authorList>
            <person name="Murali S."/>
            <person name="Richards S."/>
            <person name="Bandaranaike D."/>
            <person name="Bellair M."/>
            <person name="Blankenburg K."/>
            <person name="Chao H."/>
            <person name="Dinh H."/>
            <person name="Doddapaneni H."/>
            <person name="Dugan-Rocha S."/>
            <person name="Elkadiri S."/>
            <person name="Gnanaolivu R."/>
            <person name="Hernandez B."/>
            <person name="Skinner E."/>
            <person name="Javaid M."/>
            <person name="Lee S."/>
            <person name="Li M."/>
            <person name="Ming W."/>
            <person name="Munidasa M."/>
            <person name="Muniz J."/>
            <person name="Nguyen L."/>
            <person name="Hughes D."/>
            <person name="Osuji N."/>
            <person name="Pu L.-L."/>
            <person name="Puazo M."/>
            <person name="Qu C."/>
            <person name="Quiroz J."/>
            <person name="Raj R."/>
            <person name="Weissenberger G."/>
            <person name="Xin Y."/>
            <person name="Zou X."/>
            <person name="Han Y."/>
            <person name="Worley K."/>
            <person name="Muzny D."/>
            <person name="Gibbs R."/>
        </authorList>
    </citation>
    <scope>NUCLEOTIDE SEQUENCE</scope>
    <source>
        <strain evidence="1">Sampled in the wild</strain>
    </source>
</reference>
<keyword evidence="2" id="KW-1185">Reference proteome</keyword>
<comment type="caution">
    <text evidence="1">The sequence shown here is derived from an EMBL/GenBank/DDBJ whole genome shotgun (WGS) entry which is preliminary data.</text>
</comment>
<dbReference type="OrthoDB" id="2415966at2759"/>
<dbReference type="Proteomes" id="UP000792457">
    <property type="component" value="Unassembled WGS sequence"/>
</dbReference>
<name>A0A8K0P8W8_LADFU</name>
<dbReference type="AlphaFoldDB" id="A0A8K0P8W8"/>